<dbReference type="KEGG" id="ftj:FTUN_8840"/>
<name>A0A6M5Z767_9BACT</name>
<evidence type="ECO:0000256" key="1">
    <source>
        <dbReference type="SAM" id="MobiDB-lite"/>
    </source>
</evidence>
<organism evidence="2 3">
    <name type="scientific">Frigoriglobus tundricola</name>
    <dbReference type="NCBI Taxonomy" id="2774151"/>
    <lineage>
        <taxon>Bacteria</taxon>
        <taxon>Pseudomonadati</taxon>
        <taxon>Planctomycetota</taxon>
        <taxon>Planctomycetia</taxon>
        <taxon>Gemmatales</taxon>
        <taxon>Gemmataceae</taxon>
        <taxon>Frigoriglobus</taxon>
    </lineage>
</organism>
<evidence type="ECO:0000313" key="2">
    <source>
        <dbReference type="EMBL" id="QJX01201.1"/>
    </source>
</evidence>
<dbReference type="EMBL" id="CP053452">
    <property type="protein sequence ID" value="QJX01201.1"/>
    <property type="molecule type" value="Genomic_DNA"/>
</dbReference>
<dbReference type="Proteomes" id="UP000503447">
    <property type="component" value="Chromosome"/>
</dbReference>
<sequence length="79" mass="8700">MFATRRRPLPAPAGHKEKAEPAPLNGTGRGNFPGPQCSSLRPLIDLNSVEDRAALGNTSPYRHSTWARRRTGTAQRLQH</sequence>
<reference evidence="3" key="1">
    <citation type="submission" date="2020-05" db="EMBL/GenBank/DDBJ databases">
        <title>Frigoriglobus tundricola gen. nov., sp. nov., a psychrotolerant cellulolytic planctomycete of the family Gemmataceae with two divergent copies of 16S rRNA gene.</title>
        <authorList>
            <person name="Kulichevskaya I.S."/>
            <person name="Ivanova A.A."/>
            <person name="Naumoff D.G."/>
            <person name="Beletsky A.V."/>
            <person name="Rijpstra W.I.C."/>
            <person name="Sinninghe Damste J.S."/>
            <person name="Mardanov A.V."/>
            <person name="Ravin N.V."/>
            <person name="Dedysh S.N."/>
        </authorList>
    </citation>
    <scope>NUCLEOTIDE SEQUENCE [LARGE SCALE GENOMIC DNA]</scope>
    <source>
        <strain evidence="3">PL17</strain>
    </source>
</reference>
<evidence type="ECO:0000313" key="3">
    <source>
        <dbReference type="Proteomes" id="UP000503447"/>
    </source>
</evidence>
<feature type="region of interest" description="Disordered" evidence="1">
    <location>
        <begin position="1"/>
        <end position="39"/>
    </location>
</feature>
<feature type="region of interest" description="Disordered" evidence="1">
    <location>
        <begin position="55"/>
        <end position="79"/>
    </location>
</feature>
<dbReference type="AlphaFoldDB" id="A0A6M5Z767"/>
<accession>A0A6M5Z767</accession>
<keyword evidence="3" id="KW-1185">Reference proteome</keyword>
<gene>
    <name evidence="2" type="ORF">FTUN_8840</name>
</gene>
<proteinExistence type="predicted"/>
<protein>
    <submittedName>
        <fullName evidence="2">Uncharacterized protein</fullName>
    </submittedName>
</protein>